<evidence type="ECO:0000313" key="2">
    <source>
        <dbReference type="EMBL" id="PLW26068.1"/>
    </source>
</evidence>
<proteinExistence type="predicted"/>
<dbReference type="OrthoDB" id="2505904at2759"/>
<name>A0A2N5TKZ2_9BASI</name>
<dbReference type="AlphaFoldDB" id="A0A2N5TKZ2"/>
<evidence type="ECO:0000256" key="1">
    <source>
        <dbReference type="SAM" id="MobiDB-lite"/>
    </source>
</evidence>
<reference evidence="2 3" key="1">
    <citation type="submission" date="2017-11" db="EMBL/GenBank/DDBJ databases">
        <title>De novo assembly and phasing of dikaryotic genomes from two isolates of Puccinia coronata f. sp. avenae, the causal agent of oat crown rust.</title>
        <authorList>
            <person name="Miller M.E."/>
            <person name="Zhang Y."/>
            <person name="Omidvar V."/>
            <person name="Sperschneider J."/>
            <person name="Schwessinger B."/>
            <person name="Raley C."/>
            <person name="Palmer J.M."/>
            <person name="Garnica D."/>
            <person name="Upadhyaya N."/>
            <person name="Rathjen J."/>
            <person name="Taylor J.M."/>
            <person name="Park R.F."/>
            <person name="Dodds P.N."/>
            <person name="Hirsch C.D."/>
            <person name="Kianian S.F."/>
            <person name="Figueroa M."/>
        </authorList>
    </citation>
    <scope>NUCLEOTIDE SEQUENCE [LARGE SCALE GENOMIC DNA]</scope>
    <source>
        <strain evidence="2">12NC29</strain>
    </source>
</reference>
<protein>
    <submittedName>
        <fullName evidence="2">Uncharacterized protein</fullName>
    </submittedName>
</protein>
<feature type="region of interest" description="Disordered" evidence="1">
    <location>
        <begin position="1"/>
        <end position="20"/>
    </location>
</feature>
<evidence type="ECO:0000313" key="3">
    <source>
        <dbReference type="Proteomes" id="UP000235388"/>
    </source>
</evidence>
<keyword evidence="3" id="KW-1185">Reference proteome</keyword>
<gene>
    <name evidence="2" type="ORF">PCANC_28322</name>
</gene>
<organism evidence="2 3">
    <name type="scientific">Puccinia coronata f. sp. avenae</name>
    <dbReference type="NCBI Taxonomy" id="200324"/>
    <lineage>
        <taxon>Eukaryota</taxon>
        <taxon>Fungi</taxon>
        <taxon>Dikarya</taxon>
        <taxon>Basidiomycota</taxon>
        <taxon>Pucciniomycotina</taxon>
        <taxon>Pucciniomycetes</taxon>
        <taxon>Pucciniales</taxon>
        <taxon>Pucciniaceae</taxon>
        <taxon>Puccinia</taxon>
    </lineage>
</organism>
<accession>A0A2N5TKZ2</accession>
<dbReference type="Proteomes" id="UP000235388">
    <property type="component" value="Unassembled WGS sequence"/>
</dbReference>
<sequence length="70" mass="8093">MKEAHAKALEPQNNKKSIRKPLEPGSLVLAYNKRLDSQWGKLFANRWNAVILCRTTMFNEFVRHGIKQVA</sequence>
<dbReference type="EMBL" id="PGCJ01000566">
    <property type="protein sequence ID" value="PLW26068.1"/>
    <property type="molecule type" value="Genomic_DNA"/>
</dbReference>
<comment type="caution">
    <text evidence="2">The sequence shown here is derived from an EMBL/GenBank/DDBJ whole genome shotgun (WGS) entry which is preliminary data.</text>
</comment>